<dbReference type="OrthoDB" id="147470at2"/>
<accession>A0A4Y4D044</accession>
<feature type="compositionally biased region" description="Basic and acidic residues" evidence="1">
    <location>
        <begin position="135"/>
        <end position="156"/>
    </location>
</feature>
<dbReference type="EMBL" id="BJNV01000077">
    <property type="protein sequence ID" value="GEC97329.1"/>
    <property type="molecule type" value="Genomic_DNA"/>
</dbReference>
<comment type="caution">
    <text evidence="2">The sequence shown here is derived from an EMBL/GenBank/DDBJ whole genome shotgun (WGS) entry which is preliminary data.</text>
</comment>
<name>A0A4Y4D044_ZOORA</name>
<proteinExistence type="predicted"/>
<gene>
    <name evidence="2" type="ORF">ZRA01_34020</name>
</gene>
<sequence>MSNPAELSVGSFAPLDDLDPATPGDPFTRLHYHYGQLLGAEDFNTEQRYFLLRSRLHNAVLHGFGTVWGLKVGFIETETALRLTCDAGLAIDALGREIHVPQKVCLDITGLASTRFWADLAPPPGLHTLPTDAAGLHRPDTPGRTPLELERPRAPGDDPRRRVYVVLRYRACLTELAPAVVQPCSDQDAALAPSRVNDGYRLCLEAAPPDGAGLPIRDITTRPAPSADPRERLLDLILNPPTDLARLWSGADDAPLLLAVLDLAPVGTPPERVKLDGPIDNGVRALLPAVQAVADLALATHLESPAGLPAFQAVGVSAAAGAGADAGRMVVSVATSRPVLAASLGDASVRVLRFDTAAGKWVEPTITPPATTAGGLSVTVEEAWADATPYQVCLAGTGAAALLASDHTPLAGAAGEAVPAGSGRDACLFATYPSTAA</sequence>
<protein>
    <submittedName>
        <fullName evidence="2">Uncharacterized protein</fullName>
    </submittedName>
</protein>
<keyword evidence="3" id="KW-1185">Reference proteome</keyword>
<reference evidence="2 3" key="1">
    <citation type="submission" date="2019-06" db="EMBL/GenBank/DDBJ databases">
        <title>Whole genome shotgun sequence of Zoogloea ramigera NBRC 15342.</title>
        <authorList>
            <person name="Hosoyama A."/>
            <person name="Uohara A."/>
            <person name="Ohji S."/>
            <person name="Ichikawa N."/>
        </authorList>
    </citation>
    <scope>NUCLEOTIDE SEQUENCE [LARGE SCALE GENOMIC DNA]</scope>
    <source>
        <strain evidence="2 3">NBRC 15342</strain>
    </source>
</reference>
<evidence type="ECO:0000256" key="1">
    <source>
        <dbReference type="SAM" id="MobiDB-lite"/>
    </source>
</evidence>
<evidence type="ECO:0000313" key="2">
    <source>
        <dbReference type="EMBL" id="GEC97329.1"/>
    </source>
</evidence>
<organism evidence="2 3">
    <name type="scientific">Zoogloea ramigera</name>
    <dbReference type="NCBI Taxonomy" id="350"/>
    <lineage>
        <taxon>Bacteria</taxon>
        <taxon>Pseudomonadati</taxon>
        <taxon>Pseudomonadota</taxon>
        <taxon>Betaproteobacteria</taxon>
        <taxon>Rhodocyclales</taxon>
        <taxon>Zoogloeaceae</taxon>
        <taxon>Zoogloea</taxon>
    </lineage>
</organism>
<evidence type="ECO:0000313" key="3">
    <source>
        <dbReference type="Proteomes" id="UP000318422"/>
    </source>
</evidence>
<dbReference type="AlphaFoldDB" id="A0A4Y4D044"/>
<dbReference type="RefSeq" id="WP_141354532.1">
    <property type="nucleotide sequence ID" value="NZ_BJNV01000077.1"/>
</dbReference>
<dbReference type="Proteomes" id="UP000318422">
    <property type="component" value="Unassembled WGS sequence"/>
</dbReference>
<feature type="region of interest" description="Disordered" evidence="1">
    <location>
        <begin position="129"/>
        <end position="156"/>
    </location>
</feature>